<organism evidence="2 3">
    <name type="scientific">Corynebacterium massiliense DSM 45435</name>
    <dbReference type="NCBI Taxonomy" id="1121364"/>
    <lineage>
        <taxon>Bacteria</taxon>
        <taxon>Bacillati</taxon>
        <taxon>Actinomycetota</taxon>
        <taxon>Actinomycetes</taxon>
        <taxon>Mycobacteriales</taxon>
        <taxon>Corynebacteriaceae</taxon>
        <taxon>Corynebacterium</taxon>
    </lineage>
</organism>
<evidence type="ECO:0000313" key="2">
    <source>
        <dbReference type="EMBL" id="WCZ32280.1"/>
    </source>
</evidence>
<dbReference type="EMBL" id="CP063189">
    <property type="protein sequence ID" value="WCZ32280.1"/>
    <property type="molecule type" value="Genomic_DNA"/>
</dbReference>
<feature type="region of interest" description="Disordered" evidence="1">
    <location>
        <begin position="1"/>
        <end position="25"/>
    </location>
</feature>
<evidence type="ECO:0008006" key="4">
    <source>
        <dbReference type="Google" id="ProtNLM"/>
    </source>
</evidence>
<dbReference type="RefSeq" id="WP_022862522.1">
    <property type="nucleotide sequence ID" value="NZ_ATVG01000002.1"/>
</dbReference>
<protein>
    <recommendedName>
        <fullName evidence="4">EcsC family protein</fullName>
    </recommendedName>
</protein>
<evidence type="ECO:0000313" key="3">
    <source>
        <dbReference type="Proteomes" id="UP001220064"/>
    </source>
</evidence>
<evidence type="ECO:0000256" key="1">
    <source>
        <dbReference type="SAM" id="MobiDB-lite"/>
    </source>
</evidence>
<feature type="compositionally biased region" description="Basic residues" evidence="1">
    <location>
        <begin position="1"/>
        <end position="10"/>
    </location>
</feature>
<proteinExistence type="predicted"/>
<keyword evidence="3" id="KW-1185">Reference proteome</keyword>
<gene>
    <name evidence="2" type="ORF">CMASS_04145</name>
</gene>
<sequence>MFGVGSKKREKNAPQPADDQSLADSGAQVLDVYDIDPDNTDRFTKILLGSLDRGVSVQSGVIRKYVDQLREKNKDRSPEELQKLIDGHFLKLTTGSGAGAGVASSIPGIGLITGVAAIGAESLVFLEAAAWYILASAYLRGVDIDDKEERRALVLLVLTGSKGTALVDTLVGDFGTGKGLTSAATLSRFSGPQLTGLNKRLSTMFTKQATKRLKWGWVSKLMPLGIGAVLGSMANRKLAKKVIELAHSELRELTTVHADER</sequence>
<reference evidence="2 3" key="1">
    <citation type="submission" date="2020-10" db="EMBL/GenBank/DDBJ databases">
        <title>Complete genome sequence of Corynebacterium massiliense DSM 45435, type strain of Corynebacterium massiliense.</title>
        <authorList>
            <person name="Busche T."/>
            <person name="Kalinowski J."/>
            <person name="Ruckert C."/>
        </authorList>
    </citation>
    <scope>NUCLEOTIDE SEQUENCE [LARGE SCALE GENOMIC DNA]</scope>
    <source>
        <strain evidence="2 3">DSM 45435</strain>
    </source>
</reference>
<accession>A0ABY7U877</accession>
<dbReference type="Proteomes" id="UP001220064">
    <property type="component" value="Chromosome"/>
</dbReference>
<name>A0ABY7U877_9CORY</name>